<dbReference type="Gene3D" id="1.20.1600.10">
    <property type="entry name" value="Outer membrane efflux proteins (OEP)"/>
    <property type="match status" value="1"/>
</dbReference>
<organism evidence="2 3">
    <name type="scientific">Hymenobacter humi</name>
    <dbReference type="NCBI Taxonomy" id="1411620"/>
    <lineage>
        <taxon>Bacteria</taxon>
        <taxon>Pseudomonadati</taxon>
        <taxon>Bacteroidota</taxon>
        <taxon>Cytophagia</taxon>
        <taxon>Cytophagales</taxon>
        <taxon>Hymenobacteraceae</taxon>
        <taxon>Hymenobacter</taxon>
    </lineage>
</organism>
<feature type="region of interest" description="Disordered" evidence="1">
    <location>
        <begin position="80"/>
        <end position="167"/>
    </location>
</feature>
<comment type="caution">
    <text evidence="2">The sequence shown here is derived from an EMBL/GenBank/DDBJ whole genome shotgun (WGS) entry which is preliminary data.</text>
</comment>
<feature type="compositionally biased region" description="Basic residues" evidence="1">
    <location>
        <begin position="126"/>
        <end position="139"/>
    </location>
</feature>
<proteinExistence type="predicted"/>
<dbReference type="SUPFAM" id="SSF56954">
    <property type="entry name" value="Outer membrane efflux proteins (OEP)"/>
    <property type="match status" value="1"/>
</dbReference>
<dbReference type="Proteomes" id="UP001596513">
    <property type="component" value="Unassembled WGS sequence"/>
</dbReference>
<evidence type="ECO:0000313" key="2">
    <source>
        <dbReference type="EMBL" id="MFC7666440.1"/>
    </source>
</evidence>
<keyword evidence="3" id="KW-1185">Reference proteome</keyword>
<protein>
    <submittedName>
        <fullName evidence="2">TolC family protein</fullName>
    </submittedName>
</protein>
<feature type="compositionally biased region" description="Basic residues" evidence="1">
    <location>
        <begin position="146"/>
        <end position="155"/>
    </location>
</feature>
<feature type="compositionally biased region" description="Basic and acidic residues" evidence="1">
    <location>
        <begin position="156"/>
        <end position="167"/>
    </location>
</feature>
<evidence type="ECO:0000256" key="1">
    <source>
        <dbReference type="SAM" id="MobiDB-lite"/>
    </source>
</evidence>
<dbReference type="RefSeq" id="WP_380200151.1">
    <property type="nucleotide sequence ID" value="NZ_JBHTEK010000001.1"/>
</dbReference>
<sequence length="167" mass="18770">MYEQLAQKQTQQAEIDVVEQVSKAYYSTLVARSRLSLLGRNVQRLDTVLNQTRKIFKAGFAEKLDVDRLQVQRNNLVVEQQKAQRLTEPEPGLAQVSDGPAPAAARAAHRLAERGRGGRRGPAPAPRRRQLRHGRRCRGHFGFARPARRCARPGKPRPEPRRPAGCP</sequence>
<reference evidence="3" key="1">
    <citation type="journal article" date="2019" name="Int. J. Syst. Evol. Microbiol.">
        <title>The Global Catalogue of Microorganisms (GCM) 10K type strain sequencing project: providing services to taxonomists for standard genome sequencing and annotation.</title>
        <authorList>
            <consortium name="The Broad Institute Genomics Platform"/>
            <consortium name="The Broad Institute Genome Sequencing Center for Infectious Disease"/>
            <person name="Wu L."/>
            <person name="Ma J."/>
        </authorList>
    </citation>
    <scope>NUCLEOTIDE SEQUENCE [LARGE SCALE GENOMIC DNA]</scope>
    <source>
        <strain evidence="3">JCM 19635</strain>
    </source>
</reference>
<dbReference type="EMBL" id="JBHTEK010000001">
    <property type="protein sequence ID" value="MFC7666440.1"/>
    <property type="molecule type" value="Genomic_DNA"/>
</dbReference>
<evidence type="ECO:0000313" key="3">
    <source>
        <dbReference type="Proteomes" id="UP001596513"/>
    </source>
</evidence>
<name>A0ABW2TZ07_9BACT</name>
<accession>A0ABW2TZ07</accession>
<gene>
    <name evidence="2" type="ORF">ACFQT0_02640</name>
</gene>